<dbReference type="PANTHER" id="PTHR24346">
    <property type="entry name" value="MAP/MICROTUBULE AFFINITY-REGULATING KINASE"/>
    <property type="match status" value="1"/>
</dbReference>
<dbReference type="PANTHER" id="PTHR24346:SF30">
    <property type="entry name" value="MATERNAL EMBRYONIC LEUCINE ZIPPER KINASE"/>
    <property type="match status" value="1"/>
</dbReference>
<evidence type="ECO:0000256" key="4">
    <source>
        <dbReference type="RuleBase" id="RU000304"/>
    </source>
</evidence>
<dbReference type="InterPro" id="IPR017441">
    <property type="entry name" value="Protein_kinase_ATP_BS"/>
</dbReference>
<evidence type="ECO:0000313" key="7">
    <source>
        <dbReference type="Proteomes" id="UP000683000"/>
    </source>
</evidence>
<dbReference type="GO" id="GO:0004674">
    <property type="term" value="F:protein serine/threonine kinase activity"/>
    <property type="evidence" value="ECO:0007669"/>
    <property type="project" value="UniProtKB-KW"/>
</dbReference>
<comment type="similarity">
    <text evidence="4">Belongs to the protein kinase superfamily.</text>
</comment>
<dbReference type="EMBL" id="JAGFBS010000015">
    <property type="protein sequence ID" value="KAG6375171.1"/>
    <property type="molecule type" value="Genomic_DNA"/>
</dbReference>
<dbReference type="InterPro" id="IPR000719">
    <property type="entry name" value="Prot_kinase_dom"/>
</dbReference>
<dbReference type="Gene3D" id="1.10.510.10">
    <property type="entry name" value="Transferase(Phosphotransferase) domain 1"/>
    <property type="match status" value="1"/>
</dbReference>
<dbReference type="PROSITE" id="PS00108">
    <property type="entry name" value="PROTEIN_KINASE_ST"/>
    <property type="match status" value="1"/>
</dbReference>
<comment type="caution">
    <text evidence="6">The sequence shown here is derived from an EMBL/GenBank/DDBJ whole genome shotgun (WGS) entry which is preliminary data.</text>
</comment>
<dbReference type="GO" id="GO:0005737">
    <property type="term" value="C:cytoplasm"/>
    <property type="evidence" value="ECO:0007669"/>
    <property type="project" value="TreeGrafter"/>
</dbReference>
<sequence>MDSWDFSGELVSHYLFSSVLGAGASGSVHKAVDITMEYSPTYAIKCVRKKSDSTRLSRQRTEVVNHDSVTLCPNVLTLCDSFEVDDYIFLVFPFCEKDMFRAIFKQRIYWRNDALISKAFAEVLDGVLSCHKKGIFHRDLKPENIMCNAKGTGIKIGDFGLSTTRRRCGDGGCGTVPYTSPECLYKTKFCYDAALADIWSLGIILFNMVTCACPWEEAHPRDRNFTAFISNPDQFFQPYRISEPLSVLLHRIWNPTPAKRMSIPAIRQAIQEMDTFYQPRRSSHAPSRPSKEQEVLVDSEQTCVNVALVADEKDRDRDKVPRVSIDALEVMFSRLEVTLYDLVQ</sequence>
<dbReference type="PROSITE" id="PS50011">
    <property type="entry name" value="PROTEIN_KINASE_DOM"/>
    <property type="match status" value="1"/>
</dbReference>
<gene>
    <name evidence="6" type="ORF">JVT61DRAFT_3379</name>
</gene>
<dbReference type="OrthoDB" id="541276at2759"/>
<keyword evidence="4" id="KW-0723">Serine/threonine-protein kinase</keyword>
<dbReference type="GO" id="GO:0005524">
    <property type="term" value="F:ATP binding"/>
    <property type="evidence" value="ECO:0007669"/>
    <property type="project" value="UniProtKB-UniRule"/>
</dbReference>
<evidence type="ECO:0000256" key="3">
    <source>
        <dbReference type="PROSITE-ProRule" id="PRU10141"/>
    </source>
</evidence>
<evidence type="ECO:0000259" key="5">
    <source>
        <dbReference type="PROSITE" id="PS50011"/>
    </source>
</evidence>
<dbReference type="PROSITE" id="PS00107">
    <property type="entry name" value="PROTEIN_KINASE_ATP"/>
    <property type="match status" value="1"/>
</dbReference>
<keyword evidence="7" id="KW-1185">Reference proteome</keyword>
<dbReference type="SUPFAM" id="SSF56112">
    <property type="entry name" value="Protein kinase-like (PK-like)"/>
    <property type="match status" value="1"/>
</dbReference>
<dbReference type="AlphaFoldDB" id="A0A8I3A9Y1"/>
<evidence type="ECO:0000313" key="6">
    <source>
        <dbReference type="EMBL" id="KAG6375171.1"/>
    </source>
</evidence>
<organism evidence="6 7">
    <name type="scientific">Boletus reticuloceps</name>
    <dbReference type="NCBI Taxonomy" id="495285"/>
    <lineage>
        <taxon>Eukaryota</taxon>
        <taxon>Fungi</taxon>
        <taxon>Dikarya</taxon>
        <taxon>Basidiomycota</taxon>
        <taxon>Agaricomycotina</taxon>
        <taxon>Agaricomycetes</taxon>
        <taxon>Agaricomycetidae</taxon>
        <taxon>Boletales</taxon>
        <taxon>Boletineae</taxon>
        <taxon>Boletaceae</taxon>
        <taxon>Boletoideae</taxon>
        <taxon>Boletus</taxon>
    </lineage>
</organism>
<dbReference type="InterPro" id="IPR008271">
    <property type="entry name" value="Ser/Thr_kinase_AS"/>
</dbReference>
<dbReference type="GO" id="GO:0035556">
    <property type="term" value="P:intracellular signal transduction"/>
    <property type="evidence" value="ECO:0007669"/>
    <property type="project" value="TreeGrafter"/>
</dbReference>
<dbReference type="InterPro" id="IPR011009">
    <property type="entry name" value="Kinase-like_dom_sf"/>
</dbReference>
<keyword evidence="2 3" id="KW-0067">ATP-binding</keyword>
<protein>
    <submittedName>
        <fullName evidence="6">Kinase-like domain-containing protein</fullName>
    </submittedName>
</protein>
<keyword evidence="6" id="KW-0418">Kinase</keyword>
<keyword evidence="1 3" id="KW-0547">Nucleotide-binding</keyword>
<dbReference type="Proteomes" id="UP000683000">
    <property type="component" value="Unassembled WGS sequence"/>
</dbReference>
<accession>A0A8I3A9Y1</accession>
<proteinExistence type="inferred from homology"/>
<keyword evidence="6" id="KW-0808">Transferase</keyword>
<name>A0A8I3A9Y1_9AGAM</name>
<evidence type="ECO:0000256" key="1">
    <source>
        <dbReference type="ARBA" id="ARBA00022741"/>
    </source>
</evidence>
<dbReference type="Pfam" id="PF00069">
    <property type="entry name" value="Pkinase"/>
    <property type="match status" value="1"/>
</dbReference>
<evidence type="ECO:0000256" key="2">
    <source>
        <dbReference type="ARBA" id="ARBA00022840"/>
    </source>
</evidence>
<feature type="binding site" evidence="3">
    <location>
        <position position="49"/>
    </location>
    <ligand>
        <name>ATP</name>
        <dbReference type="ChEBI" id="CHEBI:30616"/>
    </ligand>
</feature>
<reference evidence="6" key="1">
    <citation type="submission" date="2021-03" db="EMBL/GenBank/DDBJ databases">
        <title>Evolutionary innovations through gain and loss of genes in the ectomycorrhizal Boletales.</title>
        <authorList>
            <person name="Wu G."/>
            <person name="Miyauchi S."/>
            <person name="Morin E."/>
            <person name="Yang Z.-L."/>
            <person name="Xu J."/>
            <person name="Martin F.M."/>
        </authorList>
    </citation>
    <scope>NUCLEOTIDE SEQUENCE</scope>
    <source>
        <strain evidence="6">BR01</strain>
    </source>
</reference>
<dbReference type="SMART" id="SM00220">
    <property type="entry name" value="S_TKc"/>
    <property type="match status" value="1"/>
</dbReference>
<feature type="domain" description="Protein kinase" evidence="5">
    <location>
        <begin position="14"/>
        <end position="277"/>
    </location>
</feature>